<gene>
    <name evidence="9" type="ORF">PghCCS26_18850</name>
</gene>
<proteinExistence type="inferred from homology"/>
<feature type="transmembrane region" description="Helical" evidence="8">
    <location>
        <begin position="214"/>
        <end position="240"/>
    </location>
</feature>
<dbReference type="PANTHER" id="PTHR34975">
    <property type="entry name" value="SPORE GERMINATION PROTEIN A2"/>
    <property type="match status" value="1"/>
</dbReference>
<feature type="transmembrane region" description="Helical" evidence="8">
    <location>
        <begin position="80"/>
        <end position="100"/>
    </location>
</feature>
<evidence type="ECO:0000256" key="6">
    <source>
        <dbReference type="ARBA" id="ARBA00022989"/>
    </source>
</evidence>
<dbReference type="Pfam" id="PF03845">
    <property type="entry name" value="Spore_permease"/>
    <property type="match status" value="1"/>
</dbReference>
<comment type="similarity">
    <text evidence="2">Belongs to the amino acid-polyamine-organocation (APC) superfamily. Spore germination protein (SGP) (TC 2.A.3.9) family.</text>
</comment>
<keyword evidence="5 8" id="KW-0812">Transmembrane</keyword>
<comment type="subcellular location">
    <subcellularLocation>
        <location evidence="1">Membrane</location>
        <topology evidence="1">Multi-pass membrane protein</topology>
    </subcellularLocation>
</comment>
<name>A0ABQ6NI16_9BACL</name>
<dbReference type="EMBL" id="BTCL01000005">
    <property type="protein sequence ID" value="GMK44757.1"/>
    <property type="molecule type" value="Genomic_DNA"/>
</dbReference>
<dbReference type="RefSeq" id="WP_317979701.1">
    <property type="nucleotide sequence ID" value="NZ_BTCL01000005.1"/>
</dbReference>
<dbReference type="InterPro" id="IPR004761">
    <property type="entry name" value="Spore_GerAB"/>
</dbReference>
<sequence length="365" mass="41553">METTKLSASQMFWLAFSFTMGTTFILLPSGVIAVAHQYAWLVHLWSCVFGLAVGFLWIHLANLHPGLSLVQIAMKVLGKYMGGAVSLFYIVFFLQIASWVTRNMCDYMQINLMPNTPLIVFSLMALLICAYAAVQGADSISFVTVFIAPLLIIAFWVPFTVMIKEWDWYFFQYPTSFLIWPTFIKTNYTLGFPFMENVAFMMIFPLIQNRLKSAYLGGIALAGILITVSTFFTVGILGLYRSAHLIYPIHTIFREMQFTGILEHLEAILSVSALLMVFLKLSTIFHFSVLAICQTFNIQNRAAVAYPLVWVISAYSMLFNSVMQNAEWVQKYLFMYYLPFGIGIPLLLLAVSWLSKTRKTTERNL</sequence>
<dbReference type="PANTHER" id="PTHR34975:SF2">
    <property type="entry name" value="SPORE GERMINATION PROTEIN A2"/>
    <property type="match status" value="1"/>
</dbReference>
<feature type="transmembrane region" description="Helical" evidence="8">
    <location>
        <begin position="41"/>
        <end position="60"/>
    </location>
</feature>
<organism evidence="9 10">
    <name type="scientific">Paenibacillus glycanilyticus</name>
    <dbReference type="NCBI Taxonomy" id="126569"/>
    <lineage>
        <taxon>Bacteria</taxon>
        <taxon>Bacillati</taxon>
        <taxon>Bacillota</taxon>
        <taxon>Bacilli</taxon>
        <taxon>Bacillales</taxon>
        <taxon>Paenibacillaceae</taxon>
        <taxon>Paenibacillus</taxon>
    </lineage>
</organism>
<evidence type="ECO:0000256" key="4">
    <source>
        <dbReference type="ARBA" id="ARBA00022544"/>
    </source>
</evidence>
<dbReference type="Proteomes" id="UP001285921">
    <property type="component" value="Unassembled WGS sequence"/>
</dbReference>
<feature type="transmembrane region" description="Helical" evidence="8">
    <location>
        <begin position="112"/>
        <end position="134"/>
    </location>
</feature>
<keyword evidence="3" id="KW-0813">Transport</keyword>
<keyword evidence="6 8" id="KW-1133">Transmembrane helix</keyword>
<feature type="transmembrane region" description="Helical" evidence="8">
    <location>
        <begin position="267"/>
        <end position="292"/>
    </location>
</feature>
<keyword evidence="7 8" id="KW-0472">Membrane</keyword>
<reference evidence="9 10" key="1">
    <citation type="submission" date="2023-05" db="EMBL/GenBank/DDBJ databases">
        <title>Draft genome of Paenibacillus sp. CCS26.</title>
        <authorList>
            <person name="Akita H."/>
            <person name="Shinto Y."/>
            <person name="Kimura Z."/>
        </authorList>
    </citation>
    <scope>NUCLEOTIDE SEQUENCE [LARGE SCALE GENOMIC DNA]</scope>
    <source>
        <strain evidence="9 10">CCS26</strain>
    </source>
</reference>
<keyword evidence="4" id="KW-0309">Germination</keyword>
<evidence type="ECO:0000256" key="7">
    <source>
        <dbReference type="ARBA" id="ARBA00023136"/>
    </source>
</evidence>
<accession>A0ABQ6NI16</accession>
<evidence type="ECO:0000313" key="9">
    <source>
        <dbReference type="EMBL" id="GMK44757.1"/>
    </source>
</evidence>
<feature type="transmembrane region" description="Helical" evidence="8">
    <location>
        <begin position="334"/>
        <end position="354"/>
    </location>
</feature>
<evidence type="ECO:0000256" key="1">
    <source>
        <dbReference type="ARBA" id="ARBA00004141"/>
    </source>
</evidence>
<dbReference type="NCBIfam" id="TIGR00912">
    <property type="entry name" value="2A0309"/>
    <property type="match status" value="1"/>
</dbReference>
<feature type="transmembrane region" description="Helical" evidence="8">
    <location>
        <begin position="304"/>
        <end position="322"/>
    </location>
</feature>
<feature type="transmembrane region" description="Helical" evidence="8">
    <location>
        <begin position="140"/>
        <end position="159"/>
    </location>
</feature>
<evidence type="ECO:0000256" key="2">
    <source>
        <dbReference type="ARBA" id="ARBA00007998"/>
    </source>
</evidence>
<feature type="transmembrane region" description="Helical" evidence="8">
    <location>
        <begin position="12"/>
        <end position="34"/>
    </location>
</feature>
<comment type="caution">
    <text evidence="9">The sequence shown here is derived from an EMBL/GenBank/DDBJ whole genome shotgun (WGS) entry which is preliminary data.</text>
</comment>
<evidence type="ECO:0000313" key="10">
    <source>
        <dbReference type="Proteomes" id="UP001285921"/>
    </source>
</evidence>
<evidence type="ECO:0000256" key="8">
    <source>
        <dbReference type="SAM" id="Phobius"/>
    </source>
</evidence>
<protein>
    <submittedName>
        <fullName evidence="9">Uncharacterized protein</fullName>
    </submittedName>
</protein>
<evidence type="ECO:0000256" key="5">
    <source>
        <dbReference type="ARBA" id="ARBA00022692"/>
    </source>
</evidence>
<keyword evidence="10" id="KW-1185">Reference proteome</keyword>
<evidence type="ECO:0000256" key="3">
    <source>
        <dbReference type="ARBA" id="ARBA00022448"/>
    </source>
</evidence>